<gene>
    <name evidence="1" type="ORF">EZS28_055183</name>
</gene>
<evidence type="ECO:0000313" key="1">
    <source>
        <dbReference type="EMBL" id="KAA6316919.1"/>
    </source>
</evidence>
<dbReference type="Proteomes" id="UP000324800">
    <property type="component" value="Unassembled WGS sequence"/>
</dbReference>
<evidence type="ECO:0008006" key="3">
    <source>
        <dbReference type="Google" id="ProtNLM"/>
    </source>
</evidence>
<accession>A0A5J4Q717</accession>
<organism evidence="1 2">
    <name type="scientific">Streblomastix strix</name>
    <dbReference type="NCBI Taxonomy" id="222440"/>
    <lineage>
        <taxon>Eukaryota</taxon>
        <taxon>Metamonada</taxon>
        <taxon>Preaxostyla</taxon>
        <taxon>Oxymonadida</taxon>
        <taxon>Streblomastigidae</taxon>
        <taxon>Streblomastix</taxon>
    </lineage>
</organism>
<dbReference type="EMBL" id="SNRW01046812">
    <property type="protein sequence ID" value="KAA6316919.1"/>
    <property type="molecule type" value="Genomic_DNA"/>
</dbReference>
<name>A0A5J4Q717_9EUKA</name>
<feature type="non-terminal residue" evidence="1">
    <location>
        <position position="1"/>
    </location>
</feature>
<comment type="caution">
    <text evidence="1">The sequence shown here is derived from an EMBL/GenBank/DDBJ whole genome shotgun (WGS) entry which is preliminary data.</text>
</comment>
<sequence length="43" mass="5249">QLANREIRMFTLMQGDFTLRIIDSFEELDHFFILMEYCLYGDL</sequence>
<dbReference type="SUPFAM" id="SSF56112">
    <property type="entry name" value="Protein kinase-like (PK-like)"/>
    <property type="match status" value="1"/>
</dbReference>
<dbReference type="InterPro" id="IPR011009">
    <property type="entry name" value="Kinase-like_dom_sf"/>
</dbReference>
<evidence type="ECO:0000313" key="2">
    <source>
        <dbReference type="Proteomes" id="UP000324800"/>
    </source>
</evidence>
<protein>
    <recommendedName>
        <fullName evidence="3">Protein kinase domain-containing protein</fullName>
    </recommendedName>
</protein>
<dbReference type="AlphaFoldDB" id="A0A5J4Q717"/>
<proteinExistence type="predicted"/>
<reference evidence="1 2" key="1">
    <citation type="submission" date="2019-03" db="EMBL/GenBank/DDBJ databases">
        <title>Single cell metagenomics reveals metabolic interactions within the superorganism composed of flagellate Streblomastix strix and complex community of Bacteroidetes bacteria on its surface.</title>
        <authorList>
            <person name="Treitli S.C."/>
            <person name="Kolisko M."/>
            <person name="Husnik F."/>
            <person name="Keeling P."/>
            <person name="Hampl V."/>
        </authorList>
    </citation>
    <scope>NUCLEOTIDE SEQUENCE [LARGE SCALE GENOMIC DNA]</scope>
    <source>
        <strain evidence="1">ST1C</strain>
    </source>
</reference>